<evidence type="ECO:0000256" key="1">
    <source>
        <dbReference type="SAM" id="MobiDB-lite"/>
    </source>
</evidence>
<name>A0A1I1SUJ2_9BACT</name>
<gene>
    <name evidence="2" type="ORF">SAMN02745121_00285</name>
</gene>
<organism evidence="2 3">
    <name type="scientific">Nannocystis exedens</name>
    <dbReference type="NCBI Taxonomy" id="54"/>
    <lineage>
        <taxon>Bacteria</taxon>
        <taxon>Pseudomonadati</taxon>
        <taxon>Myxococcota</taxon>
        <taxon>Polyangia</taxon>
        <taxon>Nannocystales</taxon>
        <taxon>Nannocystaceae</taxon>
        <taxon>Nannocystis</taxon>
    </lineage>
</organism>
<dbReference type="EMBL" id="FOMX01000002">
    <property type="protein sequence ID" value="SFD50159.1"/>
    <property type="molecule type" value="Genomic_DNA"/>
</dbReference>
<dbReference type="AlphaFoldDB" id="A0A1I1SUJ2"/>
<evidence type="ECO:0000313" key="3">
    <source>
        <dbReference type="Proteomes" id="UP000199400"/>
    </source>
</evidence>
<sequence length="194" mass="19435">MSEDPAGPSRGSHRGGPPCALRAPESCIASAGNEADALAGEVDAPLGDAVRELSDSALARGERQGELAGDEVDALAGDVDALVGDAVREPIGSALARSGDERQGELAGDDQREIAGDGGDDVGDGQRELAGHVGELAGDVGDDQGELAGDVGDDQGELAGDAGELTRHASDAEFADRLRADQPDVSNVRASALS</sequence>
<feature type="region of interest" description="Disordered" evidence="1">
    <location>
        <begin position="1"/>
        <end position="23"/>
    </location>
</feature>
<protein>
    <submittedName>
        <fullName evidence="2">Uncharacterized protein</fullName>
    </submittedName>
</protein>
<accession>A0A1I1SUJ2</accession>
<dbReference type="RefSeq" id="WP_100792685.1">
    <property type="nucleotide sequence ID" value="NZ_FOMX01000002.1"/>
</dbReference>
<feature type="compositionally biased region" description="Basic and acidic residues" evidence="1">
    <location>
        <begin position="98"/>
        <end position="115"/>
    </location>
</feature>
<evidence type="ECO:0000313" key="2">
    <source>
        <dbReference type="EMBL" id="SFD50159.1"/>
    </source>
</evidence>
<keyword evidence="3" id="KW-1185">Reference proteome</keyword>
<feature type="compositionally biased region" description="Acidic residues" evidence="1">
    <location>
        <begin position="140"/>
        <end position="156"/>
    </location>
</feature>
<feature type="region of interest" description="Disordered" evidence="1">
    <location>
        <begin position="93"/>
        <end position="170"/>
    </location>
</feature>
<dbReference type="Proteomes" id="UP000199400">
    <property type="component" value="Unassembled WGS sequence"/>
</dbReference>
<feature type="compositionally biased region" description="Low complexity" evidence="1">
    <location>
        <begin position="1"/>
        <end position="18"/>
    </location>
</feature>
<proteinExistence type="predicted"/>
<reference evidence="3" key="1">
    <citation type="submission" date="2016-10" db="EMBL/GenBank/DDBJ databases">
        <authorList>
            <person name="Varghese N."/>
            <person name="Submissions S."/>
        </authorList>
    </citation>
    <scope>NUCLEOTIDE SEQUENCE [LARGE SCALE GENOMIC DNA]</scope>
    <source>
        <strain evidence="3">ATCC 25963</strain>
    </source>
</reference>
<dbReference type="STRING" id="54.SAMN02745121_00285"/>